<dbReference type="AlphaFoldDB" id="A0A915KN72"/>
<evidence type="ECO:0000313" key="2">
    <source>
        <dbReference type="WBParaSite" id="nRc.2.0.1.t40236-RA"/>
    </source>
</evidence>
<reference evidence="2" key="1">
    <citation type="submission" date="2022-11" db="UniProtKB">
        <authorList>
            <consortium name="WormBaseParasite"/>
        </authorList>
    </citation>
    <scope>IDENTIFICATION</scope>
</reference>
<proteinExistence type="predicted"/>
<accession>A0A915KN72</accession>
<name>A0A915KN72_ROMCU</name>
<protein>
    <submittedName>
        <fullName evidence="2">Uncharacterized protein</fullName>
    </submittedName>
</protein>
<dbReference type="Proteomes" id="UP000887565">
    <property type="component" value="Unplaced"/>
</dbReference>
<keyword evidence="1" id="KW-1185">Reference proteome</keyword>
<sequence length="76" mass="8835">MTKFNVTSQEVDSLTKHLEVIGVVNASRNAEIPKFYETKCYDLTNILSNDGNMRQKLREEAREHTRDLRAKTCTFK</sequence>
<dbReference type="WBParaSite" id="nRc.2.0.1.t40236-RA">
    <property type="protein sequence ID" value="nRc.2.0.1.t40236-RA"/>
    <property type="gene ID" value="nRc.2.0.1.g40236"/>
</dbReference>
<evidence type="ECO:0000313" key="1">
    <source>
        <dbReference type="Proteomes" id="UP000887565"/>
    </source>
</evidence>
<organism evidence="1 2">
    <name type="scientific">Romanomermis culicivorax</name>
    <name type="common">Nematode worm</name>
    <dbReference type="NCBI Taxonomy" id="13658"/>
    <lineage>
        <taxon>Eukaryota</taxon>
        <taxon>Metazoa</taxon>
        <taxon>Ecdysozoa</taxon>
        <taxon>Nematoda</taxon>
        <taxon>Enoplea</taxon>
        <taxon>Dorylaimia</taxon>
        <taxon>Mermithida</taxon>
        <taxon>Mermithoidea</taxon>
        <taxon>Mermithidae</taxon>
        <taxon>Romanomermis</taxon>
    </lineage>
</organism>